<feature type="compositionally biased region" description="Basic and acidic residues" evidence="1">
    <location>
        <begin position="46"/>
        <end position="58"/>
    </location>
</feature>
<protein>
    <recommendedName>
        <fullName evidence="2">DUF6318 domain-containing protein</fullName>
    </recommendedName>
</protein>
<reference evidence="3 4" key="1">
    <citation type="submission" date="2020-07" db="EMBL/GenBank/DDBJ databases">
        <title>Sequencing the genomes of 1000 actinobacteria strains.</title>
        <authorList>
            <person name="Klenk H.-P."/>
        </authorList>
    </citation>
    <scope>NUCLEOTIDE SEQUENCE [LARGE SCALE GENOMIC DNA]</scope>
    <source>
        <strain evidence="3 4">DSM 18965</strain>
    </source>
</reference>
<gene>
    <name evidence="3" type="ORF">BKA08_001785</name>
</gene>
<feature type="compositionally biased region" description="Low complexity" evidence="1">
    <location>
        <begin position="31"/>
        <end position="45"/>
    </location>
</feature>
<feature type="region of interest" description="Disordered" evidence="1">
    <location>
        <begin position="20"/>
        <end position="58"/>
    </location>
</feature>
<dbReference type="InterPro" id="IPR046281">
    <property type="entry name" value="DUF6318"/>
</dbReference>
<dbReference type="RefSeq" id="WP_179615294.1">
    <property type="nucleotide sequence ID" value="NZ_CP059163.1"/>
</dbReference>
<evidence type="ECO:0000256" key="1">
    <source>
        <dbReference type="SAM" id="MobiDB-lite"/>
    </source>
</evidence>
<accession>A0A7Y9JPZ8</accession>
<evidence type="ECO:0000259" key="2">
    <source>
        <dbReference type="Pfam" id="PF19843"/>
    </source>
</evidence>
<organism evidence="3 4">
    <name type="scientific">Nocardioides marinisabuli</name>
    <dbReference type="NCBI Taxonomy" id="419476"/>
    <lineage>
        <taxon>Bacteria</taxon>
        <taxon>Bacillati</taxon>
        <taxon>Actinomycetota</taxon>
        <taxon>Actinomycetes</taxon>
        <taxon>Propionibacteriales</taxon>
        <taxon>Nocardioidaceae</taxon>
        <taxon>Nocardioides</taxon>
    </lineage>
</organism>
<sequence>MRRHLAYAAAGAVVLALTSCGDDPEPQVADPTSTPSSSSSPSESAAAEKEPWEEKTDDGAVAFVAHWLEVMNEAENSGDTVAFRELATDQCQTCDRIASYTDQLYESGGYSKSQAWSVQSVSEPRKGPERSTLIAVNVLTSDQKLKESSTSPVRVNEASEVTLTAYVRWTGSAWAMSEVELVQ</sequence>
<feature type="domain" description="DUF6318" evidence="2">
    <location>
        <begin position="49"/>
        <end position="179"/>
    </location>
</feature>
<proteinExistence type="predicted"/>
<keyword evidence="4" id="KW-1185">Reference proteome</keyword>
<dbReference type="AlphaFoldDB" id="A0A7Y9JPZ8"/>
<dbReference type="PROSITE" id="PS51257">
    <property type="entry name" value="PROKAR_LIPOPROTEIN"/>
    <property type="match status" value="1"/>
</dbReference>
<comment type="caution">
    <text evidence="3">The sequence shown here is derived from an EMBL/GenBank/DDBJ whole genome shotgun (WGS) entry which is preliminary data.</text>
</comment>
<evidence type="ECO:0000313" key="3">
    <source>
        <dbReference type="EMBL" id="NYD57547.1"/>
    </source>
</evidence>
<dbReference type="EMBL" id="JACCBE010000001">
    <property type="protein sequence ID" value="NYD57547.1"/>
    <property type="molecule type" value="Genomic_DNA"/>
</dbReference>
<dbReference type="Pfam" id="PF19843">
    <property type="entry name" value="DUF6318"/>
    <property type="match status" value="1"/>
</dbReference>
<evidence type="ECO:0000313" key="4">
    <source>
        <dbReference type="Proteomes" id="UP000516957"/>
    </source>
</evidence>
<name>A0A7Y9JPZ8_9ACTN</name>
<dbReference type="Proteomes" id="UP000516957">
    <property type="component" value="Unassembled WGS sequence"/>
</dbReference>